<evidence type="ECO:0000256" key="15">
    <source>
        <dbReference type="PIRSR" id="PIRSR001529-1"/>
    </source>
</evidence>
<dbReference type="Gene3D" id="3.30.930.10">
    <property type="entry name" value="Bira Bifunctional Protein, Domain 2"/>
    <property type="match status" value="1"/>
</dbReference>
<dbReference type="GO" id="GO:0005737">
    <property type="term" value="C:cytoplasm"/>
    <property type="evidence" value="ECO:0007669"/>
    <property type="project" value="UniProtKB-SubCell"/>
</dbReference>
<feature type="binding site" evidence="15">
    <location>
        <position position="276"/>
    </location>
    <ligand>
        <name>L-serine</name>
        <dbReference type="ChEBI" id="CHEBI:33384"/>
    </ligand>
</feature>
<comment type="pathway">
    <text evidence="2">Aminoacyl-tRNA biosynthesis; selenocysteinyl-tRNA(Sec) biosynthesis; L-seryl-tRNA(Sec) from L-serine and tRNA(Sec): step 1/1.</text>
</comment>
<dbReference type="InterPro" id="IPR045864">
    <property type="entry name" value="aa-tRNA-synth_II/BPL/LPL"/>
</dbReference>
<dbReference type="SUPFAM" id="SSF55681">
    <property type="entry name" value="Class II aaRS and biotin synthetases"/>
    <property type="match status" value="1"/>
</dbReference>
<feature type="binding site" evidence="15">
    <location>
        <position position="222"/>
    </location>
    <ligand>
        <name>L-serine</name>
        <dbReference type="ChEBI" id="CHEBI:33384"/>
    </ligand>
</feature>
<feature type="binding site" evidence="16">
    <location>
        <begin position="253"/>
        <end position="255"/>
    </location>
    <ligand>
        <name>ATP</name>
        <dbReference type="ChEBI" id="CHEBI:30616"/>
    </ligand>
</feature>
<dbReference type="EC" id="6.1.1.11" evidence="4 14"/>
<dbReference type="InterPro" id="IPR006195">
    <property type="entry name" value="aa-tRNA-synth_II"/>
</dbReference>
<name>A0A0G7ZLU8_9MOLU</name>
<dbReference type="PROSITE" id="PS50862">
    <property type="entry name" value="AA_TRNA_LIGASE_II"/>
    <property type="match status" value="1"/>
</dbReference>
<keyword evidence="6 18" id="KW-0436">Ligase</keyword>
<accession>A0A0G7ZLU8</accession>
<feature type="binding site" evidence="15">
    <location>
        <position position="253"/>
    </location>
    <ligand>
        <name>L-serine</name>
        <dbReference type="ChEBI" id="CHEBI:33384"/>
    </ligand>
</feature>
<feature type="binding site" evidence="16">
    <location>
        <begin position="340"/>
        <end position="343"/>
    </location>
    <ligand>
        <name>ATP</name>
        <dbReference type="ChEBI" id="CHEBI:30616"/>
    </ligand>
</feature>
<dbReference type="PANTHER" id="PTHR43697:SF1">
    <property type="entry name" value="SERINE--TRNA LIGASE"/>
    <property type="match status" value="1"/>
</dbReference>
<evidence type="ECO:0000256" key="2">
    <source>
        <dbReference type="ARBA" id="ARBA00005045"/>
    </source>
</evidence>
<keyword evidence="10" id="KW-0030">Aminoacyl-tRNA synthetase</keyword>
<dbReference type="SUPFAM" id="SSF46589">
    <property type="entry name" value="tRNA-binding arm"/>
    <property type="match status" value="1"/>
</dbReference>
<organism evidence="18 19">
    <name type="scientific">Candidatus Hepatoplasma crinochetorum</name>
    <dbReference type="NCBI Taxonomy" id="295596"/>
    <lineage>
        <taxon>Bacteria</taxon>
        <taxon>Bacillati</taxon>
        <taxon>Mycoplasmatota</taxon>
        <taxon>Mollicutes</taxon>
        <taxon>Candidatus Hepatoplasmataceae</taxon>
        <taxon>Candidatus Hepatoplasma</taxon>
    </lineage>
</organism>
<evidence type="ECO:0000256" key="12">
    <source>
        <dbReference type="ARBA" id="ARBA00047929"/>
    </source>
</evidence>
<evidence type="ECO:0000256" key="14">
    <source>
        <dbReference type="NCBIfam" id="TIGR00414"/>
    </source>
</evidence>
<dbReference type="Proteomes" id="UP000242141">
    <property type="component" value="Unassembled WGS sequence"/>
</dbReference>
<comment type="subcellular location">
    <subcellularLocation>
        <location evidence="1">Cytoplasm</location>
    </subcellularLocation>
</comment>
<evidence type="ECO:0000256" key="6">
    <source>
        <dbReference type="ARBA" id="ARBA00022598"/>
    </source>
</evidence>
<comment type="similarity">
    <text evidence="3">Belongs to the class-II aminoacyl-tRNA synthetase family. Type-1 seryl-tRNA synthetase subfamily.</text>
</comment>
<dbReference type="PIRSF" id="PIRSF001529">
    <property type="entry name" value="Ser-tRNA-synth_IIa"/>
    <property type="match status" value="1"/>
</dbReference>
<dbReference type="InterPro" id="IPR002317">
    <property type="entry name" value="Ser-tRNA-ligase_type_1"/>
</dbReference>
<feature type="binding site" evidence="15">
    <location>
        <position position="373"/>
    </location>
    <ligand>
        <name>L-serine</name>
        <dbReference type="ChEBI" id="CHEBI:33384"/>
    </ligand>
</feature>
<evidence type="ECO:0000256" key="9">
    <source>
        <dbReference type="ARBA" id="ARBA00022917"/>
    </source>
</evidence>
<keyword evidence="5" id="KW-0963">Cytoplasm</keyword>
<evidence type="ECO:0000256" key="11">
    <source>
        <dbReference type="ARBA" id="ARBA00039158"/>
    </source>
</evidence>
<evidence type="ECO:0000256" key="10">
    <source>
        <dbReference type="ARBA" id="ARBA00023146"/>
    </source>
</evidence>
<evidence type="ECO:0000256" key="5">
    <source>
        <dbReference type="ARBA" id="ARBA00022490"/>
    </source>
</evidence>
<evidence type="ECO:0000256" key="3">
    <source>
        <dbReference type="ARBA" id="ARBA00010728"/>
    </source>
</evidence>
<evidence type="ECO:0000259" key="17">
    <source>
        <dbReference type="PROSITE" id="PS50862"/>
    </source>
</evidence>
<keyword evidence="8 16" id="KW-0067">ATP-binding</keyword>
<dbReference type="EMBL" id="CWGI01000001">
    <property type="protein sequence ID" value="CRX37132.1"/>
    <property type="molecule type" value="Genomic_DNA"/>
</dbReference>
<protein>
    <recommendedName>
        <fullName evidence="11 14">Serine--tRNA ligase</fullName>
        <ecNumber evidence="4 14">6.1.1.11</ecNumber>
    </recommendedName>
</protein>
<keyword evidence="9" id="KW-0648">Protein biosynthesis</keyword>
<evidence type="ECO:0000256" key="8">
    <source>
        <dbReference type="ARBA" id="ARBA00022840"/>
    </source>
</evidence>
<proteinExistence type="inferred from homology"/>
<keyword evidence="7" id="KW-0547">Nucleotide-binding</keyword>
<comment type="catalytic activity">
    <reaction evidence="12">
        <text>tRNA(Sec) + L-serine + ATP = L-seryl-tRNA(Sec) + AMP + diphosphate + H(+)</text>
        <dbReference type="Rhea" id="RHEA:42580"/>
        <dbReference type="Rhea" id="RHEA-COMP:9742"/>
        <dbReference type="Rhea" id="RHEA-COMP:10128"/>
        <dbReference type="ChEBI" id="CHEBI:15378"/>
        <dbReference type="ChEBI" id="CHEBI:30616"/>
        <dbReference type="ChEBI" id="CHEBI:33019"/>
        <dbReference type="ChEBI" id="CHEBI:33384"/>
        <dbReference type="ChEBI" id="CHEBI:78442"/>
        <dbReference type="ChEBI" id="CHEBI:78533"/>
        <dbReference type="ChEBI" id="CHEBI:456215"/>
        <dbReference type="EC" id="6.1.1.11"/>
    </reaction>
</comment>
<comment type="catalytic activity">
    <reaction evidence="13">
        <text>tRNA(Ser) + L-serine + ATP = L-seryl-tRNA(Ser) + AMP + diphosphate + H(+)</text>
        <dbReference type="Rhea" id="RHEA:12292"/>
        <dbReference type="Rhea" id="RHEA-COMP:9669"/>
        <dbReference type="Rhea" id="RHEA-COMP:9703"/>
        <dbReference type="ChEBI" id="CHEBI:15378"/>
        <dbReference type="ChEBI" id="CHEBI:30616"/>
        <dbReference type="ChEBI" id="CHEBI:33019"/>
        <dbReference type="ChEBI" id="CHEBI:33384"/>
        <dbReference type="ChEBI" id="CHEBI:78442"/>
        <dbReference type="ChEBI" id="CHEBI:78533"/>
        <dbReference type="ChEBI" id="CHEBI:456215"/>
        <dbReference type="EC" id="6.1.1.11"/>
    </reaction>
</comment>
<dbReference type="InterPro" id="IPR010978">
    <property type="entry name" value="tRNA-bd_arm"/>
</dbReference>
<dbReference type="InterPro" id="IPR002314">
    <property type="entry name" value="aa-tRNA-synt_IIb"/>
</dbReference>
<reference evidence="19" key="1">
    <citation type="submission" date="2015-05" db="EMBL/GenBank/DDBJ databases">
        <authorList>
            <person name="Collingro A."/>
        </authorList>
    </citation>
    <scope>NUCLEOTIDE SEQUENCE [LARGE SCALE GENOMIC DNA]</scope>
    <source>
        <strain evidence="19">Ps</strain>
    </source>
</reference>
<evidence type="ECO:0000256" key="13">
    <source>
        <dbReference type="ARBA" id="ARBA00048823"/>
    </source>
</evidence>
<dbReference type="PANTHER" id="PTHR43697">
    <property type="entry name" value="SERYL-TRNA SYNTHETASE"/>
    <property type="match status" value="1"/>
</dbReference>
<evidence type="ECO:0000256" key="1">
    <source>
        <dbReference type="ARBA" id="ARBA00004496"/>
    </source>
</evidence>
<dbReference type="AlphaFoldDB" id="A0A0G7ZLU8"/>
<feature type="domain" description="Aminoacyl-transfer RNA synthetases class-II family profile" evidence="17">
    <location>
        <begin position="130"/>
        <end position="400"/>
    </location>
</feature>
<keyword evidence="19" id="KW-1185">Reference proteome</keyword>
<dbReference type="PRINTS" id="PR00981">
    <property type="entry name" value="TRNASYNTHSER"/>
</dbReference>
<evidence type="ECO:0000313" key="19">
    <source>
        <dbReference type="Proteomes" id="UP000242141"/>
    </source>
</evidence>
<evidence type="ECO:0000256" key="4">
    <source>
        <dbReference type="ARBA" id="ARBA00012840"/>
    </source>
</evidence>
<dbReference type="NCBIfam" id="TIGR00414">
    <property type="entry name" value="serS"/>
    <property type="match status" value="1"/>
</dbReference>
<evidence type="ECO:0000256" key="16">
    <source>
        <dbReference type="PIRSR" id="PIRSR001529-2"/>
    </source>
</evidence>
<evidence type="ECO:0000256" key="7">
    <source>
        <dbReference type="ARBA" id="ARBA00022741"/>
    </source>
</evidence>
<gene>
    <name evidence="18" type="ORF">HEPPS_03510</name>
</gene>
<evidence type="ECO:0000313" key="18">
    <source>
        <dbReference type="EMBL" id="CRX37132.1"/>
    </source>
</evidence>
<dbReference type="GO" id="GO:0004828">
    <property type="term" value="F:serine-tRNA ligase activity"/>
    <property type="evidence" value="ECO:0007669"/>
    <property type="project" value="UniProtKB-UniRule"/>
</dbReference>
<dbReference type="GO" id="GO:0005524">
    <property type="term" value="F:ATP binding"/>
    <property type="evidence" value="ECO:0007669"/>
    <property type="project" value="UniProtKB-KW"/>
</dbReference>
<dbReference type="Pfam" id="PF00587">
    <property type="entry name" value="tRNA-synt_2b"/>
    <property type="match status" value="1"/>
</dbReference>
<dbReference type="GO" id="GO:0006434">
    <property type="term" value="P:seryl-tRNA aminoacylation"/>
    <property type="evidence" value="ECO:0007669"/>
    <property type="project" value="UniProtKB-UniRule"/>
</dbReference>
<sequence>MFNLKELANNKDYYLKMFTEKGYFLTKEFDLFLDTYKKYSDNLIIEENDRNKLNSLSKKIAKDASLKVEAKKLSEKIKIIADKNKNYLFKIKEIVSFFPNIFLEDVPLGKDEKENVVIAEIKQKNYKKTEIFHLDILKQKNLILEKEASFLSGRRHVIYKNEAAQFIFALEQFMIDFNLKKKYLMIDCPIIVNEKMLYNTAQLPKFKDDLFELKNKQFLIPTAEVPLTNLAANKIFKKEQLPLKYFALTNCFRKEVASAGKDTKGIIRLHQFRKIEIVKIGLKANYLNDFQEMLDLIKELLDQFEISYRLVNLCTGDLPFASKKTIDFEIWFPHQKKYREISSLSLIGNFQALRMNARVILENNKKESVYTYNGSALAIDRLFAAIVENYYQKDGSIIVPKVLKKYLNFEKF</sequence>